<gene>
    <name evidence="2" type="ORF">DPMN_112836</name>
</gene>
<evidence type="ECO:0000259" key="1">
    <source>
        <dbReference type="PROSITE" id="PS50222"/>
    </source>
</evidence>
<reference evidence="2" key="2">
    <citation type="submission" date="2020-11" db="EMBL/GenBank/DDBJ databases">
        <authorList>
            <person name="McCartney M.A."/>
            <person name="Auch B."/>
            <person name="Kono T."/>
            <person name="Mallez S."/>
            <person name="Becker A."/>
            <person name="Gohl D.M."/>
            <person name="Silverstein K.A.T."/>
            <person name="Koren S."/>
            <person name="Bechman K.B."/>
            <person name="Herman A."/>
            <person name="Abrahante J.E."/>
            <person name="Garbe J."/>
        </authorList>
    </citation>
    <scope>NUCLEOTIDE SEQUENCE</scope>
    <source>
        <strain evidence="2">Duluth1</strain>
        <tissue evidence="2">Whole animal</tissue>
    </source>
</reference>
<dbReference type="GO" id="GO:0005509">
    <property type="term" value="F:calcium ion binding"/>
    <property type="evidence" value="ECO:0007669"/>
    <property type="project" value="InterPro"/>
</dbReference>
<evidence type="ECO:0000313" key="3">
    <source>
        <dbReference type="Proteomes" id="UP000828390"/>
    </source>
</evidence>
<evidence type="ECO:0000313" key="2">
    <source>
        <dbReference type="EMBL" id="KAH3839406.1"/>
    </source>
</evidence>
<proteinExistence type="predicted"/>
<reference evidence="2" key="1">
    <citation type="journal article" date="2019" name="bioRxiv">
        <title>The Genome of the Zebra Mussel, Dreissena polymorpha: A Resource for Invasive Species Research.</title>
        <authorList>
            <person name="McCartney M.A."/>
            <person name="Auch B."/>
            <person name="Kono T."/>
            <person name="Mallez S."/>
            <person name="Zhang Y."/>
            <person name="Obille A."/>
            <person name="Becker A."/>
            <person name="Abrahante J.E."/>
            <person name="Garbe J."/>
            <person name="Badalamenti J.P."/>
            <person name="Herman A."/>
            <person name="Mangelson H."/>
            <person name="Liachko I."/>
            <person name="Sullivan S."/>
            <person name="Sone E.D."/>
            <person name="Koren S."/>
            <person name="Silverstein K.A.T."/>
            <person name="Beckman K.B."/>
            <person name="Gohl D.M."/>
        </authorList>
    </citation>
    <scope>NUCLEOTIDE SEQUENCE</scope>
    <source>
        <strain evidence="2">Duluth1</strain>
        <tissue evidence="2">Whole animal</tissue>
    </source>
</reference>
<sequence length="76" mass="8746">MEFMRVQKLQLVDLFHQMDKNNSTGISVAEFQQGLQVSEKSRIAYWSRIWAVLCENWTKCMCAKCRSGLTSAVRTG</sequence>
<dbReference type="PROSITE" id="PS50222">
    <property type="entry name" value="EF_HAND_2"/>
    <property type="match status" value="1"/>
</dbReference>
<dbReference type="SUPFAM" id="SSF47473">
    <property type="entry name" value="EF-hand"/>
    <property type="match status" value="1"/>
</dbReference>
<comment type="caution">
    <text evidence="2">The sequence shown here is derived from an EMBL/GenBank/DDBJ whole genome shotgun (WGS) entry which is preliminary data.</text>
</comment>
<keyword evidence="3" id="KW-1185">Reference proteome</keyword>
<dbReference type="Proteomes" id="UP000828390">
    <property type="component" value="Unassembled WGS sequence"/>
</dbReference>
<dbReference type="InterPro" id="IPR002048">
    <property type="entry name" value="EF_hand_dom"/>
</dbReference>
<feature type="domain" description="EF-hand" evidence="1">
    <location>
        <begin position="6"/>
        <end position="41"/>
    </location>
</feature>
<organism evidence="2 3">
    <name type="scientific">Dreissena polymorpha</name>
    <name type="common">Zebra mussel</name>
    <name type="synonym">Mytilus polymorpha</name>
    <dbReference type="NCBI Taxonomy" id="45954"/>
    <lineage>
        <taxon>Eukaryota</taxon>
        <taxon>Metazoa</taxon>
        <taxon>Spiralia</taxon>
        <taxon>Lophotrochozoa</taxon>
        <taxon>Mollusca</taxon>
        <taxon>Bivalvia</taxon>
        <taxon>Autobranchia</taxon>
        <taxon>Heteroconchia</taxon>
        <taxon>Euheterodonta</taxon>
        <taxon>Imparidentia</taxon>
        <taxon>Neoheterodontei</taxon>
        <taxon>Myida</taxon>
        <taxon>Dreissenoidea</taxon>
        <taxon>Dreissenidae</taxon>
        <taxon>Dreissena</taxon>
    </lineage>
</organism>
<protein>
    <recommendedName>
        <fullName evidence="1">EF-hand domain-containing protein</fullName>
    </recommendedName>
</protein>
<dbReference type="EMBL" id="JAIWYP010000004">
    <property type="protein sequence ID" value="KAH3839406.1"/>
    <property type="molecule type" value="Genomic_DNA"/>
</dbReference>
<name>A0A9D4KGU9_DREPO</name>
<dbReference type="AlphaFoldDB" id="A0A9D4KGU9"/>
<dbReference type="InterPro" id="IPR011992">
    <property type="entry name" value="EF-hand-dom_pair"/>
</dbReference>
<accession>A0A9D4KGU9</accession>